<keyword evidence="3" id="KW-1185">Reference proteome</keyword>
<dbReference type="Proteomes" id="UP000298347">
    <property type="component" value="Unassembled WGS sequence"/>
</dbReference>
<organism evidence="2 3">
    <name type="scientific">Sporolactobacillus shoreae</name>
    <dbReference type="NCBI Taxonomy" id="1465501"/>
    <lineage>
        <taxon>Bacteria</taxon>
        <taxon>Bacillati</taxon>
        <taxon>Bacillota</taxon>
        <taxon>Bacilli</taxon>
        <taxon>Bacillales</taxon>
        <taxon>Sporolactobacillaceae</taxon>
        <taxon>Sporolactobacillus</taxon>
    </lineage>
</organism>
<dbReference type="Gene3D" id="3.30.930.20">
    <property type="entry name" value="Protein of unknown function DUF1054"/>
    <property type="match status" value="1"/>
</dbReference>
<sequence length="214" mass="24955">MHFNGFNKTDFEAMEKGGLSSRMSAIQSLIQPEFSSLADIFVPFLSEIIGQDFYPHIARHLRRTVNPPDSTWIAFSCDRRSYKKYPHFQFGIWRTHLFFWLAFIEEYPAKKQLSSELQAHTREIFKQIPEDFAWSGDHMSPTFMSQSEMDIEDLRQMFIRLGQFKKSELLCGITVPEDDPLAGNGEVLAEYLKQKTEILLPLYWKGIQSMEKGL</sequence>
<name>A0A4Z0GV18_9BACL</name>
<proteinExistence type="inferred from homology"/>
<dbReference type="RefSeq" id="WP_135346818.1">
    <property type="nucleotide sequence ID" value="NZ_SRJD01000001.1"/>
</dbReference>
<dbReference type="OrthoDB" id="9812818at2"/>
<evidence type="ECO:0000313" key="3">
    <source>
        <dbReference type="Proteomes" id="UP000298347"/>
    </source>
</evidence>
<accession>A0A4Z0GV18</accession>
<dbReference type="HAMAP" id="MF_01851">
    <property type="entry name" value="UPF0637"/>
    <property type="match status" value="1"/>
</dbReference>
<dbReference type="InterPro" id="IPR053707">
    <property type="entry name" value="UPF0637_domain_sf"/>
</dbReference>
<evidence type="ECO:0000313" key="2">
    <source>
        <dbReference type="EMBL" id="TGB00172.1"/>
    </source>
</evidence>
<evidence type="ECO:0000256" key="1">
    <source>
        <dbReference type="HAMAP-Rule" id="MF_01851"/>
    </source>
</evidence>
<dbReference type="EMBL" id="SRJD01000001">
    <property type="protein sequence ID" value="TGB00172.1"/>
    <property type="molecule type" value="Genomic_DNA"/>
</dbReference>
<protein>
    <recommendedName>
        <fullName evidence="1">UPF0637 protein E4665_00395</fullName>
    </recommendedName>
</protein>
<dbReference type="InterPro" id="IPR009403">
    <property type="entry name" value="UPF0637"/>
</dbReference>
<comment type="similarity">
    <text evidence="1">Belongs to the UPF0637 family.</text>
</comment>
<comment type="caution">
    <text evidence="2">The sequence shown here is derived from an EMBL/GenBank/DDBJ whole genome shotgun (WGS) entry which is preliminary data.</text>
</comment>
<dbReference type="AlphaFoldDB" id="A0A4Z0GV18"/>
<gene>
    <name evidence="2" type="ORF">E4665_00395</name>
</gene>
<dbReference type="Pfam" id="PF06335">
    <property type="entry name" value="DUF1054"/>
    <property type="match status" value="1"/>
</dbReference>
<dbReference type="SUPFAM" id="SSF142913">
    <property type="entry name" value="YktB/PF0168-like"/>
    <property type="match status" value="1"/>
</dbReference>
<reference evidence="2 3" key="1">
    <citation type="journal article" date="2015" name="Int. J. Syst. Evol. Microbiol.">
        <title>Sporolactobacillus shoreae sp. nov. and Sporolactobacillus spathodeae sp. nov., two spore-forming lactic acid bacteria isolated from tree barks in Thailand.</title>
        <authorList>
            <person name="Thamacharoensuk T."/>
            <person name="Kitahara M."/>
            <person name="Ohkuma M."/>
            <person name="Thongchul N."/>
            <person name="Tanasupawat S."/>
        </authorList>
    </citation>
    <scope>NUCLEOTIDE SEQUENCE [LARGE SCALE GENOMIC DNA]</scope>
    <source>
        <strain evidence="2 3">BK92</strain>
    </source>
</reference>
<dbReference type="PIRSF" id="PIRSF021332">
    <property type="entry name" value="DUF1054"/>
    <property type="match status" value="1"/>
</dbReference>